<dbReference type="Pfam" id="PF00383">
    <property type="entry name" value="dCMP_cyt_deam_1"/>
    <property type="match status" value="1"/>
</dbReference>
<evidence type="ECO:0000313" key="3">
    <source>
        <dbReference type="EMBL" id="OGM02536.1"/>
    </source>
</evidence>
<evidence type="ECO:0000313" key="4">
    <source>
        <dbReference type="Proteomes" id="UP000176198"/>
    </source>
</evidence>
<evidence type="ECO:0000256" key="1">
    <source>
        <dbReference type="ARBA" id="ARBA00006576"/>
    </source>
</evidence>
<dbReference type="GO" id="GO:0072527">
    <property type="term" value="P:pyrimidine-containing compound metabolic process"/>
    <property type="evidence" value="ECO:0007669"/>
    <property type="project" value="UniProtKB-ARBA"/>
</dbReference>
<dbReference type="Proteomes" id="UP000176198">
    <property type="component" value="Unassembled WGS sequence"/>
</dbReference>
<dbReference type="GO" id="GO:0055086">
    <property type="term" value="P:nucleobase-containing small molecule metabolic process"/>
    <property type="evidence" value="ECO:0007669"/>
    <property type="project" value="UniProtKB-ARBA"/>
</dbReference>
<comment type="similarity">
    <text evidence="1">Belongs to the cytidine and deoxycytidylate deaminase family.</text>
</comment>
<comment type="caution">
    <text evidence="3">The sequence shown here is derived from an EMBL/GenBank/DDBJ whole genome shotgun (WGS) entry which is preliminary data.</text>
</comment>
<dbReference type="GO" id="GO:0004126">
    <property type="term" value="F:cytidine deaminase activity"/>
    <property type="evidence" value="ECO:0007669"/>
    <property type="project" value="TreeGrafter"/>
</dbReference>
<dbReference type="PANTHER" id="PTHR11644:SF2">
    <property type="entry name" value="CYTIDINE DEAMINASE"/>
    <property type="match status" value="1"/>
</dbReference>
<proteinExistence type="inferred from homology"/>
<dbReference type="InterPro" id="IPR002125">
    <property type="entry name" value="CMP_dCMP_dom"/>
</dbReference>
<dbReference type="PANTHER" id="PTHR11644">
    <property type="entry name" value="CYTIDINE DEAMINASE"/>
    <property type="match status" value="1"/>
</dbReference>
<dbReference type="STRING" id="1802471.A2115_00740"/>
<dbReference type="GO" id="GO:0008270">
    <property type="term" value="F:zinc ion binding"/>
    <property type="evidence" value="ECO:0007669"/>
    <property type="project" value="TreeGrafter"/>
</dbReference>
<dbReference type="AlphaFoldDB" id="A0A1F7WI85"/>
<feature type="domain" description="CMP/dCMP-type deaminase" evidence="2">
    <location>
        <begin position="10"/>
        <end position="141"/>
    </location>
</feature>
<dbReference type="InterPro" id="IPR016193">
    <property type="entry name" value="Cytidine_deaminase-like"/>
</dbReference>
<dbReference type="GO" id="GO:0005829">
    <property type="term" value="C:cytosol"/>
    <property type="evidence" value="ECO:0007669"/>
    <property type="project" value="TreeGrafter"/>
</dbReference>
<protein>
    <recommendedName>
        <fullName evidence="2">CMP/dCMP-type deaminase domain-containing protein</fullName>
    </recommendedName>
</protein>
<dbReference type="NCBIfam" id="NF004064">
    <property type="entry name" value="PRK05578.1"/>
    <property type="match status" value="1"/>
</dbReference>
<dbReference type="InterPro" id="IPR050202">
    <property type="entry name" value="Cyt/Deoxycyt_deaminase"/>
</dbReference>
<dbReference type="EMBL" id="MGFJ01000020">
    <property type="protein sequence ID" value="OGM02536.1"/>
    <property type="molecule type" value="Genomic_DNA"/>
</dbReference>
<dbReference type="CDD" id="cd01283">
    <property type="entry name" value="cytidine_deaminase"/>
    <property type="match status" value="1"/>
</dbReference>
<reference evidence="3 4" key="1">
    <citation type="journal article" date="2016" name="Nat. Commun.">
        <title>Thousands of microbial genomes shed light on interconnected biogeochemical processes in an aquifer system.</title>
        <authorList>
            <person name="Anantharaman K."/>
            <person name="Brown C.T."/>
            <person name="Hug L.A."/>
            <person name="Sharon I."/>
            <person name="Castelle C.J."/>
            <person name="Probst A.J."/>
            <person name="Thomas B.C."/>
            <person name="Singh A."/>
            <person name="Wilkins M.J."/>
            <person name="Karaoz U."/>
            <person name="Brodie E.L."/>
            <person name="Williams K.H."/>
            <person name="Hubbard S.S."/>
            <person name="Banfield J.F."/>
        </authorList>
    </citation>
    <scope>NUCLEOTIDE SEQUENCE [LARGE SCALE GENOMIC DNA]</scope>
</reference>
<dbReference type="SUPFAM" id="SSF53927">
    <property type="entry name" value="Cytidine deaminase-like"/>
    <property type="match status" value="1"/>
</dbReference>
<dbReference type="Gene3D" id="3.40.140.10">
    <property type="entry name" value="Cytidine Deaminase, domain 2"/>
    <property type="match status" value="1"/>
</dbReference>
<gene>
    <name evidence="3" type="ORF">A2115_00740</name>
</gene>
<accession>A0A1F7WI85</accession>
<dbReference type="PROSITE" id="PS51747">
    <property type="entry name" value="CYT_DCMP_DEAMINASES_2"/>
    <property type="match status" value="1"/>
</dbReference>
<evidence type="ECO:0000259" key="2">
    <source>
        <dbReference type="PROSITE" id="PS51747"/>
    </source>
</evidence>
<organism evidence="3 4">
    <name type="scientific">Candidatus Woesebacteria bacterium GWA1_41_8</name>
    <dbReference type="NCBI Taxonomy" id="1802471"/>
    <lineage>
        <taxon>Bacteria</taxon>
        <taxon>Candidatus Woeseibacteriota</taxon>
    </lineage>
</organism>
<name>A0A1F7WI85_9BACT</name>
<sequence length="149" mass="15944">MAEAESIGLETLQELAKKASEASKLSYSPQSHYPVGAAILRTSGQSSDGQNIEIATYSETGHAEEQSIKNAVSSGAVRDEGRTFLRAIAVSHKEDTAPCGRCRQIIAEFSDNALVVVADINGKIRSITSSRILLPYAFTLSDLENAQSK</sequence>